<reference evidence="1" key="1">
    <citation type="journal article" date="2020" name="Stud. Mycol.">
        <title>101 Dothideomycetes genomes: a test case for predicting lifestyles and emergence of pathogens.</title>
        <authorList>
            <person name="Haridas S."/>
            <person name="Albert R."/>
            <person name="Binder M."/>
            <person name="Bloem J."/>
            <person name="Labutti K."/>
            <person name="Salamov A."/>
            <person name="Andreopoulos B."/>
            <person name="Baker S."/>
            <person name="Barry K."/>
            <person name="Bills G."/>
            <person name="Bluhm B."/>
            <person name="Cannon C."/>
            <person name="Castanera R."/>
            <person name="Culley D."/>
            <person name="Daum C."/>
            <person name="Ezra D."/>
            <person name="Gonzalez J."/>
            <person name="Henrissat B."/>
            <person name="Kuo A."/>
            <person name="Liang C."/>
            <person name="Lipzen A."/>
            <person name="Lutzoni F."/>
            <person name="Magnuson J."/>
            <person name="Mondo S."/>
            <person name="Nolan M."/>
            <person name="Ohm R."/>
            <person name="Pangilinan J."/>
            <person name="Park H.-J."/>
            <person name="Ramirez L."/>
            <person name="Alfaro M."/>
            <person name="Sun H."/>
            <person name="Tritt A."/>
            <person name="Yoshinaga Y."/>
            <person name="Zwiers L.-H."/>
            <person name="Turgeon B."/>
            <person name="Goodwin S."/>
            <person name="Spatafora J."/>
            <person name="Crous P."/>
            <person name="Grigoriev I."/>
        </authorList>
    </citation>
    <scope>NUCLEOTIDE SEQUENCE</scope>
    <source>
        <strain evidence="1">ATCC 16933</strain>
    </source>
</reference>
<protein>
    <submittedName>
        <fullName evidence="1">Uncharacterized protein</fullName>
    </submittedName>
</protein>
<gene>
    <name evidence="1" type="ORF">BDY21DRAFT_367277</name>
</gene>
<keyword evidence="2" id="KW-1185">Reference proteome</keyword>
<dbReference type="OrthoDB" id="5217548at2759"/>
<name>A0A6A6NMQ8_9PEZI</name>
<dbReference type="Proteomes" id="UP000799766">
    <property type="component" value="Unassembled WGS sequence"/>
</dbReference>
<accession>A0A6A6NMQ8</accession>
<sequence>MLGSSAGSRSGTRCRRIEALIKKGYKVVMIGSILHHFELGLTDLDGIRKSHRGACGFRLDFVNVDLDELESVFTSAPRRWDEIVLLRWPKIRSGTKEFTEIVFNGSTGEMVKYVPLHTAEPSVLEADFVNSDLESKPCSDEQLNTSTMVIILGLVAAHDPWWCSASKPHEERGDSALASVIPFVVVYVYMSTALTSMVIANAGLPVLNVENPMSSLNVILHFKTLNGISGTKISIYSISIEVPRRDHSQDSRNFATGHPSIVIGPAFGSLALSRAIWSIMTVQSSRFVSMISYVSILLGADMFHMEKTNLFQQGRTVLKTNLNLHPFTVTRVARPGGSIANAPMVVSCSVSAMERSNLALTAAGEENLVTITGCKEHPGCKGYHMMNETGNVFMVLYGFAKGDETMYSDAAMVNKTVMSGKKNATDVAISPEIVFLPLDVFEKGVFTFMNTDGRFTTRRLKEGDVVLVGRCPITSKDNSIPVVAMMGARSAPPVSPS</sequence>
<dbReference type="EMBL" id="MU001700">
    <property type="protein sequence ID" value="KAF2453035.1"/>
    <property type="molecule type" value="Genomic_DNA"/>
</dbReference>
<dbReference type="AlphaFoldDB" id="A0A6A6NMQ8"/>
<evidence type="ECO:0000313" key="2">
    <source>
        <dbReference type="Proteomes" id="UP000799766"/>
    </source>
</evidence>
<proteinExistence type="predicted"/>
<evidence type="ECO:0000313" key="1">
    <source>
        <dbReference type="EMBL" id="KAF2453035.1"/>
    </source>
</evidence>
<organism evidence="1 2">
    <name type="scientific">Lineolata rhizophorae</name>
    <dbReference type="NCBI Taxonomy" id="578093"/>
    <lineage>
        <taxon>Eukaryota</taxon>
        <taxon>Fungi</taxon>
        <taxon>Dikarya</taxon>
        <taxon>Ascomycota</taxon>
        <taxon>Pezizomycotina</taxon>
        <taxon>Dothideomycetes</taxon>
        <taxon>Dothideomycetes incertae sedis</taxon>
        <taxon>Lineolatales</taxon>
        <taxon>Lineolataceae</taxon>
        <taxon>Lineolata</taxon>
    </lineage>
</organism>